<keyword evidence="2" id="KW-0378">Hydrolase</keyword>
<gene>
    <name evidence="2" type="ORF">ACIBG2_00380</name>
</gene>
<dbReference type="EMBL" id="JBITGY010000001">
    <property type="protein sequence ID" value="MFI6495809.1"/>
    <property type="molecule type" value="Genomic_DNA"/>
</dbReference>
<dbReference type="GO" id="GO:0016787">
    <property type="term" value="F:hydrolase activity"/>
    <property type="evidence" value="ECO:0007669"/>
    <property type="project" value="UniProtKB-KW"/>
</dbReference>
<dbReference type="RefSeq" id="WP_397077536.1">
    <property type="nucleotide sequence ID" value="NZ_JBITGY010000001.1"/>
</dbReference>
<reference evidence="2 3" key="1">
    <citation type="submission" date="2024-10" db="EMBL/GenBank/DDBJ databases">
        <title>The Natural Products Discovery Center: Release of the First 8490 Sequenced Strains for Exploring Actinobacteria Biosynthetic Diversity.</title>
        <authorList>
            <person name="Kalkreuter E."/>
            <person name="Kautsar S.A."/>
            <person name="Yang D."/>
            <person name="Bader C.D."/>
            <person name="Teijaro C.N."/>
            <person name="Fluegel L."/>
            <person name="Davis C.M."/>
            <person name="Simpson J.R."/>
            <person name="Lauterbach L."/>
            <person name="Steele A.D."/>
            <person name="Gui C."/>
            <person name="Meng S."/>
            <person name="Li G."/>
            <person name="Viehrig K."/>
            <person name="Ye F."/>
            <person name="Su P."/>
            <person name="Kiefer A.F."/>
            <person name="Nichols A."/>
            <person name="Cepeda A.J."/>
            <person name="Yan W."/>
            <person name="Fan B."/>
            <person name="Jiang Y."/>
            <person name="Adhikari A."/>
            <person name="Zheng C.-J."/>
            <person name="Schuster L."/>
            <person name="Cowan T.M."/>
            <person name="Smanski M.J."/>
            <person name="Chevrette M.G."/>
            <person name="De Carvalho L.P.S."/>
            <person name="Shen B."/>
        </authorList>
    </citation>
    <scope>NUCLEOTIDE SEQUENCE [LARGE SCALE GENOMIC DNA]</scope>
    <source>
        <strain evidence="2 3">NPDC050545</strain>
    </source>
</reference>
<dbReference type="Pfam" id="PF12697">
    <property type="entry name" value="Abhydrolase_6"/>
    <property type="match status" value="1"/>
</dbReference>
<evidence type="ECO:0000313" key="3">
    <source>
        <dbReference type="Proteomes" id="UP001612741"/>
    </source>
</evidence>
<dbReference type="InterPro" id="IPR000073">
    <property type="entry name" value="AB_hydrolase_1"/>
</dbReference>
<evidence type="ECO:0000313" key="2">
    <source>
        <dbReference type="EMBL" id="MFI6495809.1"/>
    </source>
</evidence>
<accession>A0ABW7YKE2</accession>
<dbReference type="Proteomes" id="UP001612741">
    <property type="component" value="Unassembled WGS sequence"/>
</dbReference>
<keyword evidence="3" id="KW-1185">Reference proteome</keyword>
<dbReference type="PANTHER" id="PTHR43689">
    <property type="entry name" value="HYDROLASE"/>
    <property type="match status" value="1"/>
</dbReference>
<evidence type="ECO:0000259" key="1">
    <source>
        <dbReference type="Pfam" id="PF12697"/>
    </source>
</evidence>
<feature type="domain" description="AB hydrolase-1" evidence="1">
    <location>
        <begin position="18"/>
        <end position="272"/>
    </location>
</feature>
<comment type="caution">
    <text evidence="2">The sequence shown here is derived from an EMBL/GenBank/DDBJ whole genome shotgun (WGS) entry which is preliminary data.</text>
</comment>
<organism evidence="2 3">
    <name type="scientific">Nonomuraea typhae</name>
    <dbReference type="NCBI Taxonomy" id="2603600"/>
    <lineage>
        <taxon>Bacteria</taxon>
        <taxon>Bacillati</taxon>
        <taxon>Actinomycetota</taxon>
        <taxon>Actinomycetes</taxon>
        <taxon>Streptosporangiales</taxon>
        <taxon>Streptosporangiaceae</taxon>
        <taxon>Nonomuraea</taxon>
    </lineage>
</organism>
<dbReference type="InterPro" id="IPR029058">
    <property type="entry name" value="AB_hydrolase_fold"/>
</dbReference>
<sequence>MDGGLGVREFGVPGGAPVLFVHGYASSRWAAGWTLCGDVLRREGVRVIAVDRPGYGGTPPGTPWLERVAALVEAVGPVVVAGVSMGASAALGLAVARPDLVAGVAVLSGMAPAPAGKWAPASRVDAFYWRLAGAAPWLLRRLCAVSAGAMAKGARGDAAKLMARVERALPAADLEVFRERMGTGRAAFLADVAESSRQGGAAMADDLVRHLRPWTADPAAVKVPVRLVHGVADPKVPVELARGLAGRLQDVRATYLPGGHFAPFADQEALVRTLLDLGRGKS</sequence>
<dbReference type="SUPFAM" id="SSF53474">
    <property type="entry name" value="alpha/beta-Hydrolases"/>
    <property type="match status" value="1"/>
</dbReference>
<protein>
    <submittedName>
        <fullName evidence="2">Alpha/beta fold hydrolase</fullName>
    </submittedName>
</protein>
<proteinExistence type="predicted"/>
<dbReference type="Gene3D" id="3.40.50.1820">
    <property type="entry name" value="alpha/beta hydrolase"/>
    <property type="match status" value="1"/>
</dbReference>
<dbReference type="PANTHER" id="PTHR43689:SF8">
    <property type="entry name" value="ALPHA_BETA-HYDROLASES SUPERFAMILY PROTEIN"/>
    <property type="match status" value="1"/>
</dbReference>
<name>A0ABW7YKE2_9ACTN</name>